<organism evidence="1 2">
    <name type="scientific">Opisthorchis viverrini</name>
    <name type="common">Southeast Asian liver fluke</name>
    <dbReference type="NCBI Taxonomy" id="6198"/>
    <lineage>
        <taxon>Eukaryota</taxon>
        <taxon>Metazoa</taxon>
        <taxon>Spiralia</taxon>
        <taxon>Lophotrochozoa</taxon>
        <taxon>Platyhelminthes</taxon>
        <taxon>Trematoda</taxon>
        <taxon>Digenea</taxon>
        <taxon>Opisthorchiida</taxon>
        <taxon>Opisthorchiata</taxon>
        <taxon>Opisthorchiidae</taxon>
        <taxon>Opisthorchis</taxon>
    </lineage>
</organism>
<accession>A0A075A697</accession>
<dbReference type="GeneID" id="20323231"/>
<protein>
    <submittedName>
        <fullName evidence="1">Uncharacterized protein</fullName>
    </submittedName>
</protein>
<evidence type="ECO:0000313" key="2">
    <source>
        <dbReference type="Proteomes" id="UP000054324"/>
    </source>
</evidence>
<proteinExistence type="predicted"/>
<sequence length="92" mass="9968">MALSVHFCHLISHQTHWATGWLALRMPYVYHFPISILCVSSDDTRQNANSAGKLAPPYSAVAGPNPACRSRRATTVGQLPTSAVIAQTHSLL</sequence>
<dbReference type="Proteomes" id="UP000054324">
    <property type="component" value="Unassembled WGS sequence"/>
</dbReference>
<dbReference type="RefSeq" id="XP_009173285.1">
    <property type="nucleotide sequence ID" value="XM_009175021.1"/>
</dbReference>
<gene>
    <name evidence="1" type="ORF">T265_09052</name>
</gene>
<dbReference type="CTD" id="20323231"/>
<dbReference type="AlphaFoldDB" id="A0A075A697"/>
<dbReference type="EMBL" id="KL596871">
    <property type="protein sequence ID" value="KER22969.1"/>
    <property type="molecule type" value="Genomic_DNA"/>
</dbReference>
<dbReference type="KEGG" id="ovi:T265_09052"/>
<keyword evidence="2" id="KW-1185">Reference proteome</keyword>
<evidence type="ECO:0000313" key="1">
    <source>
        <dbReference type="EMBL" id="KER22969.1"/>
    </source>
</evidence>
<name>A0A075A697_OPIVI</name>
<reference evidence="1 2" key="1">
    <citation type="submission" date="2013-11" db="EMBL/GenBank/DDBJ databases">
        <title>Opisthorchis viverrini - life in the bile duct.</title>
        <authorList>
            <person name="Young N.D."/>
            <person name="Nagarajan N."/>
            <person name="Lin S.J."/>
            <person name="Korhonen P.K."/>
            <person name="Jex A.R."/>
            <person name="Hall R.S."/>
            <person name="Safavi-Hemami H."/>
            <person name="Kaewkong W."/>
            <person name="Bertrand D."/>
            <person name="Gao S."/>
            <person name="Seet Q."/>
            <person name="Wongkham S."/>
            <person name="Teh B.T."/>
            <person name="Wongkham C."/>
            <person name="Intapan P.M."/>
            <person name="Maleewong W."/>
            <person name="Yang X."/>
            <person name="Hu M."/>
            <person name="Wang Z."/>
            <person name="Hofmann A."/>
            <person name="Sternberg P.W."/>
            <person name="Tan P."/>
            <person name="Wang J."/>
            <person name="Gasser R.B."/>
        </authorList>
    </citation>
    <scope>NUCLEOTIDE SEQUENCE [LARGE SCALE GENOMIC DNA]</scope>
</reference>